<sequence>MEELSSKTALAEMVDEMAKPQMDVSQSAHVRASEYSVPGVRYPSLRPIVPTGLSPAMNVFSSYVGPMTQPIPQTPDSFGLPAAKNTMYMPSILIGLGNQVQDFSQTYSFGNRNAEHTVQVLSSLEVICSQAGAVIRQAQSAAIESVLKYSSTLQDITQCLTRSCSLLHDVRSQLMSQIKGQAISTFGGTLVNRAGGENPFWNTQNSTDGSSEFSD</sequence>
<proteinExistence type="predicted"/>
<keyword evidence="2" id="KW-1185">Reference proteome</keyword>
<dbReference type="Proteomes" id="UP001634394">
    <property type="component" value="Unassembled WGS sequence"/>
</dbReference>
<dbReference type="AlphaFoldDB" id="A0ABD3W3U2"/>
<organism evidence="1 2">
    <name type="scientific">Sinanodonta woodiana</name>
    <name type="common">Chinese pond mussel</name>
    <name type="synonym">Anodonta woodiana</name>
    <dbReference type="NCBI Taxonomy" id="1069815"/>
    <lineage>
        <taxon>Eukaryota</taxon>
        <taxon>Metazoa</taxon>
        <taxon>Spiralia</taxon>
        <taxon>Lophotrochozoa</taxon>
        <taxon>Mollusca</taxon>
        <taxon>Bivalvia</taxon>
        <taxon>Autobranchia</taxon>
        <taxon>Heteroconchia</taxon>
        <taxon>Palaeoheterodonta</taxon>
        <taxon>Unionida</taxon>
        <taxon>Unionoidea</taxon>
        <taxon>Unionidae</taxon>
        <taxon>Unioninae</taxon>
        <taxon>Sinanodonta</taxon>
    </lineage>
</organism>
<protein>
    <submittedName>
        <fullName evidence="1">Uncharacterized protein</fullName>
    </submittedName>
</protein>
<name>A0ABD3W3U2_SINWO</name>
<dbReference type="EMBL" id="JBJQND010000008">
    <property type="protein sequence ID" value="KAL3868076.1"/>
    <property type="molecule type" value="Genomic_DNA"/>
</dbReference>
<comment type="caution">
    <text evidence="1">The sequence shown here is derived from an EMBL/GenBank/DDBJ whole genome shotgun (WGS) entry which is preliminary data.</text>
</comment>
<evidence type="ECO:0000313" key="2">
    <source>
        <dbReference type="Proteomes" id="UP001634394"/>
    </source>
</evidence>
<gene>
    <name evidence="1" type="ORF">ACJMK2_040913</name>
</gene>
<reference evidence="1 2" key="1">
    <citation type="submission" date="2024-11" db="EMBL/GenBank/DDBJ databases">
        <title>Chromosome-level genome assembly of the freshwater bivalve Anodonta woodiana.</title>
        <authorList>
            <person name="Chen X."/>
        </authorList>
    </citation>
    <scope>NUCLEOTIDE SEQUENCE [LARGE SCALE GENOMIC DNA]</scope>
    <source>
        <strain evidence="1">MN2024</strain>
        <tissue evidence="1">Gills</tissue>
    </source>
</reference>
<evidence type="ECO:0000313" key="1">
    <source>
        <dbReference type="EMBL" id="KAL3868076.1"/>
    </source>
</evidence>
<accession>A0ABD3W3U2</accession>